<dbReference type="Pfam" id="PF05677">
    <property type="entry name" value="DUF818"/>
    <property type="match status" value="1"/>
</dbReference>
<evidence type="ECO:0000313" key="4">
    <source>
        <dbReference type="Proteomes" id="UP001149090"/>
    </source>
</evidence>
<feature type="region of interest" description="Disordered" evidence="2">
    <location>
        <begin position="66"/>
        <end position="88"/>
    </location>
</feature>
<feature type="compositionally biased region" description="Basic and acidic residues" evidence="2">
    <location>
        <begin position="145"/>
        <end position="154"/>
    </location>
</feature>
<name>A0A9Q0RDT1_ANAIG</name>
<dbReference type="OrthoDB" id="446723at2759"/>
<dbReference type="EMBL" id="JAPDFW010000060">
    <property type="protein sequence ID" value="KAJ5076482.1"/>
    <property type="molecule type" value="Genomic_DNA"/>
</dbReference>
<evidence type="ECO:0000256" key="2">
    <source>
        <dbReference type="SAM" id="MobiDB-lite"/>
    </source>
</evidence>
<proteinExistence type="predicted"/>
<evidence type="ECO:0000256" key="1">
    <source>
        <dbReference type="SAM" id="Coils"/>
    </source>
</evidence>
<accession>A0A9Q0RDT1</accession>
<protein>
    <submittedName>
        <fullName evidence="3">Alpha/beta-hydrolases superfamily protein</fullName>
    </submittedName>
</protein>
<sequence length="497" mass="58223">MGQLLNKIVFSPPDEPPQLEKKRLSYIKITKKQKIPILWFTPQDVKEDIFEMIRLANKNKRRSGNLSIDTFSRTKKKNQTKKQNHFNLSNIDPLDENSLVITNESLVVNHSHQDPKSSKFSNRQILKKEKKIQKYAFNPTNSTDDTNKENRLSTKDQGTNESNTTNQKNDLEIEIEIEIEKTKEKKQKEKIKKNQIEEQKEPNFYKNPGTEPKFTLIFSHGNGESISLLQKWAKKICYRLNVNILLYEYPGYPFTEGEHNEENCYKAGIAAYEYLISVKKIPSNRIILFGHSLGTGVTVELANQKQSAGVILMSPLLSCMKVVVKTKKRLPYDMFCNFEKLKNIKVPTLVLHGTDDKLIPFNHGKTVYSLLPNSVDPLWITGAGHNNIVFGFPDLFFPRVERFLIFLENKMGTQTQQQSVKIKKTKFQKKKEFEQDFLHKKIEMENRKLQLLSQIRQVRFQLENAFFVEDEKEEDSIFWKKEDPNEFIEENPRFWFF</sequence>
<feature type="compositionally biased region" description="Polar residues" evidence="2">
    <location>
        <begin position="155"/>
        <end position="167"/>
    </location>
</feature>
<evidence type="ECO:0000313" key="3">
    <source>
        <dbReference type="EMBL" id="KAJ5076482.1"/>
    </source>
</evidence>
<dbReference type="AlphaFoldDB" id="A0A9Q0RDT1"/>
<dbReference type="Proteomes" id="UP001149090">
    <property type="component" value="Unassembled WGS sequence"/>
</dbReference>
<feature type="compositionally biased region" description="Basic residues" evidence="2">
    <location>
        <begin position="73"/>
        <end position="84"/>
    </location>
</feature>
<comment type="caution">
    <text evidence="3">The sequence shown here is derived from an EMBL/GenBank/DDBJ whole genome shotgun (WGS) entry which is preliminary data.</text>
</comment>
<dbReference type="OMA" id="NEMRMHI"/>
<dbReference type="InterPro" id="IPR029058">
    <property type="entry name" value="AB_hydrolase_fold"/>
</dbReference>
<dbReference type="Gene3D" id="3.40.50.1820">
    <property type="entry name" value="alpha/beta hydrolase"/>
    <property type="match status" value="2"/>
</dbReference>
<organism evidence="3 4">
    <name type="scientific">Anaeramoeba ignava</name>
    <name type="common">Anaerobic marine amoeba</name>
    <dbReference type="NCBI Taxonomy" id="1746090"/>
    <lineage>
        <taxon>Eukaryota</taxon>
        <taxon>Metamonada</taxon>
        <taxon>Anaeramoebidae</taxon>
        <taxon>Anaeramoeba</taxon>
    </lineage>
</organism>
<feature type="coiled-coil region" evidence="1">
    <location>
        <begin position="168"/>
        <end position="199"/>
    </location>
</feature>
<dbReference type="PANTHER" id="PTHR12277">
    <property type="entry name" value="ALPHA/BETA HYDROLASE DOMAIN-CONTAINING PROTEIN"/>
    <property type="match status" value="1"/>
</dbReference>
<dbReference type="PANTHER" id="PTHR12277:SF81">
    <property type="entry name" value="PROTEIN ABHD13"/>
    <property type="match status" value="1"/>
</dbReference>
<dbReference type="InterPro" id="IPR008536">
    <property type="entry name" value="DUF818"/>
</dbReference>
<dbReference type="SUPFAM" id="SSF53474">
    <property type="entry name" value="alpha/beta-Hydrolases"/>
    <property type="match status" value="1"/>
</dbReference>
<gene>
    <name evidence="3" type="ORF">M0811_06062</name>
</gene>
<feature type="region of interest" description="Disordered" evidence="2">
    <location>
        <begin position="131"/>
        <end position="167"/>
    </location>
</feature>
<keyword evidence="1" id="KW-0175">Coiled coil</keyword>
<reference evidence="3" key="1">
    <citation type="submission" date="2022-10" db="EMBL/GenBank/DDBJ databases">
        <title>Novel sulphate-reducing endosymbionts in the free-living metamonad Anaeramoeba.</title>
        <authorList>
            <person name="Jerlstrom-Hultqvist J."/>
            <person name="Cepicka I."/>
            <person name="Gallot-Lavallee L."/>
            <person name="Salas-Leiva D."/>
            <person name="Curtis B.A."/>
            <person name="Zahonova K."/>
            <person name="Pipaliya S."/>
            <person name="Dacks J."/>
            <person name="Roger A.J."/>
        </authorList>
    </citation>
    <scope>NUCLEOTIDE SEQUENCE</scope>
    <source>
        <strain evidence="3">BMAN</strain>
    </source>
</reference>
<keyword evidence="4" id="KW-1185">Reference proteome</keyword>